<organism evidence="17 18">
    <name type="scientific">Aurantibacter aestuarii</name>
    <dbReference type="NCBI Taxonomy" id="1266046"/>
    <lineage>
        <taxon>Bacteria</taxon>
        <taxon>Pseudomonadati</taxon>
        <taxon>Bacteroidota</taxon>
        <taxon>Flavobacteriia</taxon>
        <taxon>Flavobacteriales</taxon>
        <taxon>Flavobacteriaceae</taxon>
        <taxon>Aurantibacter</taxon>
    </lineage>
</organism>
<dbReference type="Gene3D" id="3.90.320.10">
    <property type="match status" value="1"/>
</dbReference>
<keyword evidence="3" id="KW-0227">DNA damage</keyword>
<evidence type="ECO:0000256" key="2">
    <source>
        <dbReference type="ARBA" id="ARBA00022741"/>
    </source>
</evidence>
<evidence type="ECO:0000256" key="7">
    <source>
        <dbReference type="ARBA" id="ARBA00022840"/>
    </source>
</evidence>
<dbReference type="AlphaFoldDB" id="A0A2T1NDD6"/>
<evidence type="ECO:0000256" key="10">
    <source>
        <dbReference type="ARBA" id="ARBA00023235"/>
    </source>
</evidence>
<dbReference type="RefSeq" id="WP_106462596.1">
    <property type="nucleotide sequence ID" value="NZ_PXOQ01000007.1"/>
</dbReference>
<keyword evidence="18" id="KW-1185">Reference proteome</keyword>
<dbReference type="Gene3D" id="3.40.50.300">
    <property type="entry name" value="P-loop containing nucleotide triphosphate hydrolases"/>
    <property type="match status" value="3"/>
</dbReference>
<dbReference type="GO" id="GO:0043138">
    <property type="term" value="F:3'-5' DNA helicase activity"/>
    <property type="evidence" value="ECO:0007669"/>
    <property type="project" value="UniProtKB-EC"/>
</dbReference>
<feature type="domain" description="UvrD-like helicase C-terminal" evidence="16">
    <location>
        <begin position="497"/>
        <end position="735"/>
    </location>
</feature>
<dbReference type="InterPro" id="IPR014016">
    <property type="entry name" value="UvrD-like_ATP-bd"/>
</dbReference>
<name>A0A2T1NDD6_9FLAO</name>
<evidence type="ECO:0000313" key="18">
    <source>
        <dbReference type="Proteomes" id="UP000238426"/>
    </source>
</evidence>
<evidence type="ECO:0000256" key="14">
    <source>
        <dbReference type="PROSITE-ProRule" id="PRU00560"/>
    </source>
</evidence>
<protein>
    <recommendedName>
        <fullName evidence="12">DNA 3'-5' helicase</fullName>
        <ecNumber evidence="12">5.6.2.4</ecNumber>
    </recommendedName>
</protein>
<dbReference type="PROSITE" id="PS51217">
    <property type="entry name" value="UVRD_HELICASE_CTER"/>
    <property type="match status" value="1"/>
</dbReference>
<evidence type="ECO:0000256" key="5">
    <source>
        <dbReference type="ARBA" id="ARBA00022806"/>
    </source>
</evidence>
<comment type="catalytic activity">
    <reaction evidence="11">
        <text>Couples ATP hydrolysis with the unwinding of duplex DNA by translocating in the 3'-5' direction.</text>
        <dbReference type="EC" id="5.6.2.4"/>
    </reaction>
</comment>
<evidence type="ECO:0000256" key="3">
    <source>
        <dbReference type="ARBA" id="ARBA00022763"/>
    </source>
</evidence>
<proteinExistence type="predicted"/>
<evidence type="ECO:0000313" key="17">
    <source>
        <dbReference type="EMBL" id="PSG90455.1"/>
    </source>
</evidence>
<dbReference type="InterPro" id="IPR027417">
    <property type="entry name" value="P-loop_NTPase"/>
</dbReference>
<evidence type="ECO:0000256" key="12">
    <source>
        <dbReference type="ARBA" id="ARBA00034808"/>
    </source>
</evidence>
<keyword evidence="10" id="KW-0413">Isomerase</keyword>
<dbReference type="GO" id="GO:0000725">
    <property type="term" value="P:recombinational repair"/>
    <property type="evidence" value="ECO:0007669"/>
    <property type="project" value="TreeGrafter"/>
</dbReference>
<evidence type="ECO:0000259" key="15">
    <source>
        <dbReference type="PROSITE" id="PS51198"/>
    </source>
</evidence>
<keyword evidence="6" id="KW-0269">Exonuclease</keyword>
<evidence type="ECO:0000256" key="13">
    <source>
        <dbReference type="ARBA" id="ARBA00048988"/>
    </source>
</evidence>
<dbReference type="Gene3D" id="1.10.3170.10">
    <property type="entry name" value="Recbcd, chain B, domain 2"/>
    <property type="match status" value="1"/>
</dbReference>
<dbReference type="GO" id="GO:0016887">
    <property type="term" value="F:ATP hydrolysis activity"/>
    <property type="evidence" value="ECO:0007669"/>
    <property type="project" value="RHEA"/>
</dbReference>
<keyword evidence="1" id="KW-0540">Nuclease</keyword>
<feature type="domain" description="UvrD-like helicase ATP-binding" evidence="15">
    <location>
        <begin position="1"/>
        <end position="471"/>
    </location>
</feature>
<evidence type="ECO:0000256" key="11">
    <source>
        <dbReference type="ARBA" id="ARBA00034617"/>
    </source>
</evidence>
<keyword evidence="5 14" id="KW-0347">Helicase</keyword>
<evidence type="ECO:0000256" key="9">
    <source>
        <dbReference type="ARBA" id="ARBA00023204"/>
    </source>
</evidence>
<keyword evidence="7 14" id="KW-0067">ATP-binding</keyword>
<dbReference type="Pfam" id="PF13361">
    <property type="entry name" value="UvrD_C"/>
    <property type="match status" value="1"/>
</dbReference>
<keyword evidence="9" id="KW-0234">DNA repair</keyword>
<accession>A0A2T1NDD6</accession>
<dbReference type="GO" id="GO:0004527">
    <property type="term" value="F:exonuclease activity"/>
    <property type="evidence" value="ECO:0007669"/>
    <property type="project" value="UniProtKB-KW"/>
</dbReference>
<dbReference type="PANTHER" id="PTHR11070:SF67">
    <property type="entry name" value="DNA 3'-5' HELICASE"/>
    <property type="match status" value="1"/>
</dbReference>
<comment type="caution">
    <text evidence="17">The sequence shown here is derived from an EMBL/GenBank/DDBJ whole genome shotgun (WGS) entry which is preliminary data.</text>
</comment>
<evidence type="ECO:0000256" key="1">
    <source>
        <dbReference type="ARBA" id="ARBA00022722"/>
    </source>
</evidence>
<dbReference type="EC" id="5.6.2.4" evidence="12"/>
<dbReference type="OrthoDB" id="9810135at2"/>
<dbReference type="Proteomes" id="UP000238426">
    <property type="component" value="Unassembled WGS sequence"/>
</dbReference>
<dbReference type="SUPFAM" id="SSF52540">
    <property type="entry name" value="P-loop containing nucleoside triphosphate hydrolases"/>
    <property type="match status" value="1"/>
</dbReference>
<dbReference type="PANTHER" id="PTHR11070">
    <property type="entry name" value="UVRD / RECB / PCRA DNA HELICASE FAMILY MEMBER"/>
    <property type="match status" value="1"/>
</dbReference>
<keyword evidence="4 14" id="KW-0378">Hydrolase</keyword>
<dbReference type="GO" id="GO:0005524">
    <property type="term" value="F:ATP binding"/>
    <property type="evidence" value="ECO:0007669"/>
    <property type="project" value="UniProtKB-UniRule"/>
</dbReference>
<gene>
    <name evidence="17" type="ORF">C7H52_04010</name>
</gene>
<dbReference type="GO" id="GO:0003677">
    <property type="term" value="F:DNA binding"/>
    <property type="evidence" value="ECO:0007669"/>
    <property type="project" value="UniProtKB-KW"/>
</dbReference>
<sequence length="1046" mass="120515">MNQTNSFKIYDASAGSGKTFTLVKAYLSLLLATSNIYKFQRILAITFTNKAVGEMKHRIIDCLKDFSNPDIINGSNDIFNAIALDLNIDKTILHQRASLVLEVILQQYAALNISTIDGFNHRLIRTFAHDLKLPVNFEVELDTVLLLQKAVDLLIAKAGTDKELTKILINFAIEKADDDKSWDISKDLNEIALLLVNENHLKQTKDIENVSLEDFKRLKKHIKNNVLKHKISVETIAQQTLETFKNYHITKDDFNRGSVWNYFEKALSLSQQDAYKTKLEENLEQAKSIYKKSAPVVTQRILDEIIPEIYRAFMKVKESFYAWKFYKSIYKNITPLSLLNQIKQTLNTIKKDDNKMLVSEFNGIISDEIKNQPIPFIYERIGERFHHYFIDEFQDTSELQWNNLIPLIDNTLSTEHLPNEKGTAMIVGDAKQAIYRWRGGKAEQFLGLINSDEPFIEPKQVVKLESNYRSHKAVVNFNNGLFKFISKHCLNHIAYKELYENAAQKQISNHEGFVGITFLEYKNKEEAEPLYCETVLEHIKSCLALNYNYQDLCVLVRKKSEAKTIANYLGDQNIPFTSSDSLLLVNADEIGFINAVLQHIQNASDVENRLIILDFIAIKLNIEDKHTFYLDHIHLENNTFFKPFEKFGFYFDAQSSQQLPLYELAETIIRQFKLVHQSNAYIQFYLETVFEFTQKVSSSIQEFLEYFELNKTKLKISTASEANAVKIMTIHSSKGLEFPVVIYPFVDLNVYNEIKPKEWIELNEADSQVSNINSILLDYNNDFENYNSHTNSIYINHRAQQELDVINVFYVALTRAVERLCIITKKEAKPNLETYQGILYHYLEHLGEQLNSQEHINFGNINQLSQKKSSSDNESNPLEFISVAKEDHGIHLITSSGALWGSVQEEALQKGNAIHHIMSRVYYAKDVCAAVNFQITKGNVSKEEAKNLLPLLNDLVNMESLKGYYSRDYSIFNETDLLSQNGLILRPDRFVVKNNTATIIDYKTGLKNPKYKEQLHAYRLALEDVGFAVEKLLIVYINDAIIIEEV</sequence>
<dbReference type="InterPro" id="IPR000212">
    <property type="entry name" value="DNA_helicase_UvrD/REP"/>
</dbReference>
<dbReference type="Pfam" id="PF00580">
    <property type="entry name" value="UvrD-helicase"/>
    <property type="match status" value="1"/>
</dbReference>
<evidence type="ECO:0000259" key="16">
    <source>
        <dbReference type="PROSITE" id="PS51217"/>
    </source>
</evidence>
<reference evidence="17 18" key="1">
    <citation type="submission" date="2018-03" db="EMBL/GenBank/DDBJ databases">
        <title>Mesoflavibacter sp. HG37 and Mesoflavibacter sp. HG96 sp.nov., two marine bacteria isolated from seawater of Western Pacific Ocean.</title>
        <authorList>
            <person name="Cheng H."/>
            <person name="Wu Y.-H."/>
            <person name="Guo L.-L."/>
            <person name="Xu X.-W."/>
        </authorList>
    </citation>
    <scope>NUCLEOTIDE SEQUENCE [LARGE SCALE GENOMIC DNA]</scope>
    <source>
        <strain evidence="17 18">KCTC 32269</strain>
    </source>
</reference>
<dbReference type="PROSITE" id="PS51198">
    <property type="entry name" value="UVRD_HELICASE_ATP_BIND"/>
    <property type="match status" value="1"/>
</dbReference>
<dbReference type="InterPro" id="IPR011604">
    <property type="entry name" value="PDDEXK-like_dom_sf"/>
</dbReference>
<feature type="binding site" evidence="14">
    <location>
        <begin position="12"/>
        <end position="19"/>
    </location>
    <ligand>
        <name>ATP</name>
        <dbReference type="ChEBI" id="CHEBI:30616"/>
    </ligand>
</feature>
<dbReference type="InterPro" id="IPR014017">
    <property type="entry name" value="DNA_helicase_UvrD-like_C"/>
</dbReference>
<evidence type="ECO:0000256" key="6">
    <source>
        <dbReference type="ARBA" id="ARBA00022839"/>
    </source>
</evidence>
<dbReference type="EMBL" id="PXOQ01000007">
    <property type="protein sequence ID" value="PSG90455.1"/>
    <property type="molecule type" value="Genomic_DNA"/>
</dbReference>
<dbReference type="GO" id="GO:0005829">
    <property type="term" value="C:cytosol"/>
    <property type="evidence" value="ECO:0007669"/>
    <property type="project" value="TreeGrafter"/>
</dbReference>
<evidence type="ECO:0000256" key="8">
    <source>
        <dbReference type="ARBA" id="ARBA00023125"/>
    </source>
</evidence>
<keyword evidence="8" id="KW-0238">DNA-binding</keyword>
<evidence type="ECO:0000256" key="4">
    <source>
        <dbReference type="ARBA" id="ARBA00022801"/>
    </source>
</evidence>
<keyword evidence="2 14" id="KW-0547">Nucleotide-binding</keyword>
<comment type="catalytic activity">
    <reaction evidence="13">
        <text>ATP + H2O = ADP + phosphate + H(+)</text>
        <dbReference type="Rhea" id="RHEA:13065"/>
        <dbReference type="ChEBI" id="CHEBI:15377"/>
        <dbReference type="ChEBI" id="CHEBI:15378"/>
        <dbReference type="ChEBI" id="CHEBI:30616"/>
        <dbReference type="ChEBI" id="CHEBI:43474"/>
        <dbReference type="ChEBI" id="CHEBI:456216"/>
        <dbReference type="EC" id="5.6.2.4"/>
    </reaction>
</comment>